<keyword evidence="3" id="KW-1185">Reference proteome</keyword>
<dbReference type="Pfam" id="PF01850">
    <property type="entry name" value="PIN"/>
    <property type="match status" value="1"/>
</dbReference>
<sequence length="106" mass="11744">MNSTVAAARKIYVDSNVIIYFIEGEEESQRLAETLFEYAETRGIELVTSEVAIGECLYGAYKRGRADSVGWFESLFDDVELFRLLPVEAETLKQAAKLGAAHGMSS</sequence>
<comment type="caution">
    <text evidence="2">The sequence shown here is derived from an EMBL/GenBank/DDBJ whole genome shotgun (WGS) entry which is preliminary data.</text>
</comment>
<dbReference type="EMBL" id="JAENHM010000049">
    <property type="protein sequence ID" value="MBK1839022.1"/>
    <property type="molecule type" value="Genomic_DNA"/>
</dbReference>
<dbReference type="InterPro" id="IPR029060">
    <property type="entry name" value="PIN-like_dom_sf"/>
</dbReference>
<proteinExistence type="predicted"/>
<name>A0ABS1F6K1_9PROT</name>
<evidence type="ECO:0000259" key="1">
    <source>
        <dbReference type="Pfam" id="PF01850"/>
    </source>
</evidence>
<dbReference type="InterPro" id="IPR002716">
    <property type="entry name" value="PIN_dom"/>
</dbReference>
<accession>A0ABS1F6K1</accession>
<evidence type="ECO:0000313" key="2">
    <source>
        <dbReference type="EMBL" id="MBK1839022.1"/>
    </source>
</evidence>
<feature type="domain" description="PIN" evidence="1">
    <location>
        <begin position="11"/>
        <end position="103"/>
    </location>
</feature>
<reference evidence="3" key="1">
    <citation type="submission" date="2021-01" db="EMBL/GenBank/DDBJ databases">
        <title>Genome public.</title>
        <authorList>
            <person name="Liu C."/>
            <person name="Sun Q."/>
        </authorList>
    </citation>
    <scope>NUCLEOTIDE SEQUENCE [LARGE SCALE GENOMIC DNA]</scope>
    <source>
        <strain evidence="3">YIM B02556</strain>
    </source>
</reference>
<dbReference type="Gene3D" id="3.40.50.1010">
    <property type="entry name" value="5'-nuclease"/>
    <property type="match status" value="1"/>
</dbReference>
<dbReference type="Proteomes" id="UP000652760">
    <property type="component" value="Unassembled WGS sequence"/>
</dbReference>
<dbReference type="RefSeq" id="WP_200194695.1">
    <property type="nucleotide sequence ID" value="NZ_JAENHM010000049.1"/>
</dbReference>
<organism evidence="2 3">
    <name type="scientific">Azospirillum endophyticum</name>
    <dbReference type="NCBI Taxonomy" id="2800326"/>
    <lineage>
        <taxon>Bacteria</taxon>
        <taxon>Pseudomonadati</taxon>
        <taxon>Pseudomonadota</taxon>
        <taxon>Alphaproteobacteria</taxon>
        <taxon>Rhodospirillales</taxon>
        <taxon>Azospirillaceae</taxon>
        <taxon>Azospirillum</taxon>
    </lineage>
</organism>
<dbReference type="SUPFAM" id="SSF88723">
    <property type="entry name" value="PIN domain-like"/>
    <property type="match status" value="1"/>
</dbReference>
<evidence type="ECO:0000313" key="3">
    <source>
        <dbReference type="Proteomes" id="UP000652760"/>
    </source>
</evidence>
<protein>
    <submittedName>
        <fullName evidence="2">Type II toxin-antitoxin system VapC family toxin</fullName>
    </submittedName>
</protein>
<gene>
    <name evidence="2" type="ORF">JHL17_16545</name>
</gene>